<comment type="similarity">
    <text evidence="1">Belongs to the cytochrome P450 family.</text>
</comment>
<name>A0AAV9DCJ7_ACOCL</name>
<dbReference type="Pfam" id="PF00067">
    <property type="entry name" value="p450"/>
    <property type="match status" value="1"/>
</dbReference>
<dbReference type="InterPro" id="IPR001128">
    <property type="entry name" value="Cyt_P450"/>
</dbReference>
<evidence type="ECO:0000313" key="6">
    <source>
        <dbReference type="EMBL" id="KAK1299316.1"/>
    </source>
</evidence>
<evidence type="ECO:0000256" key="4">
    <source>
        <dbReference type="ARBA" id="ARBA00023004"/>
    </source>
</evidence>
<dbReference type="SUPFAM" id="SSF48264">
    <property type="entry name" value="Cytochrome P450"/>
    <property type="match status" value="1"/>
</dbReference>
<dbReference type="GO" id="GO:0005506">
    <property type="term" value="F:iron ion binding"/>
    <property type="evidence" value="ECO:0007669"/>
    <property type="project" value="InterPro"/>
</dbReference>
<keyword evidence="4" id="KW-0408">Iron</keyword>
<feature type="signal peptide" evidence="5">
    <location>
        <begin position="1"/>
        <end position="26"/>
    </location>
</feature>
<keyword evidence="3" id="KW-0560">Oxidoreductase</keyword>
<proteinExistence type="inferred from homology"/>
<keyword evidence="5" id="KW-0732">Signal</keyword>
<gene>
    <name evidence="6" type="primary">CYP86B1</name>
    <name evidence="6" type="ORF">QJS10_CPB14g01248</name>
</gene>
<evidence type="ECO:0000256" key="3">
    <source>
        <dbReference type="ARBA" id="ARBA00023002"/>
    </source>
</evidence>
<evidence type="ECO:0000256" key="2">
    <source>
        <dbReference type="ARBA" id="ARBA00022723"/>
    </source>
</evidence>
<keyword evidence="7" id="KW-1185">Reference proteome</keyword>
<accession>A0AAV9DCJ7</accession>
<reference evidence="6" key="2">
    <citation type="submission" date="2023-06" db="EMBL/GenBank/DDBJ databases">
        <authorList>
            <person name="Ma L."/>
            <person name="Liu K.-W."/>
            <person name="Li Z."/>
            <person name="Hsiao Y.-Y."/>
            <person name="Qi Y."/>
            <person name="Fu T."/>
            <person name="Tang G."/>
            <person name="Zhang D."/>
            <person name="Sun W.-H."/>
            <person name="Liu D.-K."/>
            <person name="Li Y."/>
            <person name="Chen G.-Z."/>
            <person name="Liu X.-D."/>
            <person name="Liao X.-Y."/>
            <person name="Jiang Y.-T."/>
            <person name="Yu X."/>
            <person name="Hao Y."/>
            <person name="Huang J."/>
            <person name="Zhao X.-W."/>
            <person name="Ke S."/>
            <person name="Chen Y.-Y."/>
            <person name="Wu W.-L."/>
            <person name="Hsu J.-L."/>
            <person name="Lin Y.-F."/>
            <person name="Huang M.-D."/>
            <person name="Li C.-Y."/>
            <person name="Huang L."/>
            <person name="Wang Z.-W."/>
            <person name="Zhao X."/>
            <person name="Zhong W.-Y."/>
            <person name="Peng D.-H."/>
            <person name="Ahmad S."/>
            <person name="Lan S."/>
            <person name="Zhang J.-S."/>
            <person name="Tsai W.-C."/>
            <person name="Van De Peer Y."/>
            <person name="Liu Z.-J."/>
        </authorList>
    </citation>
    <scope>NUCLEOTIDE SEQUENCE</scope>
    <source>
        <strain evidence="6">CP</strain>
        <tissue evidence="6">Leaves</tissue>
    </source>
</reference>
<evidence type="ECO:0000256" key="5">
    <source>
        <dbReference type="SAM" id="SignalP"/>
    </source>
</evidence>
<dbReference type="Proteomes" id="UP001180020">
    <property type="component" value="Unassembled WGS sequence"/>
</dbReference>
<dbReference type="GO" id="GO:0004497">
    <property type="term" value="F:monooxygenase activity"/>
    <property type="evidence" value="ECO:0007669"/>
    <property type="project" value="InterPro"/>
</dbReference>
<keyword evidence="2" id="KW-0479">Metal-binding</keyword>
<dbReference type="AlphaFoldDB" id="A0AAV9DCJ7"/>
<dbReference type="GO" id="GO:0020037">
    <property type="term" value="F:heme binding"/>
    <property type="evidence" value="ECO:0007669"/>
    <property type="project" value="InterPro"/>
</dbReference>
<feature type="chain" id="PRO_5043518962" evidence="5">
    <location>
        <begin position="27"/>
        <end position="294"/>
    </location>
</feature>
<protein>
    <submittedName>
        <fullName evidence="6">Cytochrome P450 86B1</fullName>
    </submittedName>
</protein>
<evidence type="ECO:0000256" key="1">
    <source>
        <dbReference type="ARBA" id="ARBA00010617"/>
    </source>
</evidence>
<reference evidence="6" key="1">
    <citation type="journal article" date="2023" name="Nat. Commun.">
        <title>Diploid and tetraploid genomes of Acorus and the evolution of monocots.</title>
        <authorList>
            <person name="Ma L."/>
            <person name="Liu K.W."/>
            <person name="Li Z."/>
            <person name="Hsiao Y.Y."/>
            <person name="Qi Y."/>
            <person name="Fu T."/>
            <person name="Tang G.D."/>
            <person name="Zhang D."/>
            <person name="Sun W.H."/>
            <person name="Liu D.K."/>
            <person name="Li Y."/>
            <person name="Chen G.Z."/>
            <person name="Liu X.D."/>
            <person name="Liao X.Y."/>
            <person name="Jiang Y.T."/>
            <person name="Yu X."/>
            <person name="Hao Y."/>
            <person name="Huang J."/>
            <person name="Zhao X.W."/>
            <person name="Ke S."/>
            <person name="Chen Y.Y."/>
            <person name="Wu W.L."/>
            <person name="Hsu J.L."/>
            <person name="Lin Y.F."/>
            <person name="Huang M.D."/>
            <person name="Li C.Y."/>
            <person name="Huang L."/>
            <person name="Wang Z.W."/>
            <person name="Zhao X."/>
            <person name="Zhong W.Y."/>
            <person name="Peng D.H."/>
            <person name="Ahmad S."/>
            <person name="Lan S."/>
            <person name="Zhang J.S."/>
            <person name="Tsai W.C."/>
            <person name="Van de Peer Y."/>
            <person name="Liu Z.J."/>
        </authorList>
    </citation>
    <scope>NUCLEOTIDE SEQUENCE</scope>
    <source>
        <strain evidence="6">CP</strain>
    </source>
</reference>
<dbReference type="PANTHER" id="PTHR24296">
    <property type="entry name" value="CYTOCHROME P450"/>
    <property type="match status" value="1"/>
</dbReference>
<dbReference type="InterPro" id="IPR036396">
    <property type="entry name" value="Cyt_P450_sf"/>
</dbReference>
<dbReference type="GO" id="GO:0016705">
    <property type="term" value="F:oxidoreductase activity, acting on paired donors, with incorporation or reduction of molecular oxygen"/>
    <property type="evidence" value="ECO:0007669"/>
    <property type="project" value="InterPro"/>
</dbReference>
<evidence type="ECO:0000313" key="7">
    <source>
        <dbReference type="Proteomes" id="UP001180020"/>
    </source>
</evidence>
<dbReference type="EMBL" id="JAUJYO010000014">
    <property type="protein sequence ID" value="KAK1299316.1"/>
    <property type="molecule type" value="Genomic_DNA"/>
</dbReference>
<organism evidence="6 7">
    <name type="scientific">Acorus calamus</name>
    <name type="common">Sweet flag</name>
    <dbReference type="NCBI Taxonomy" id="4465"/>
    <lineage>
        <taxon>Eukaryota</taxon>
        <taxon>Viridiplantae</taxon>
        <taxon>Streptophyta</taxon>
        <taxon>Embryophyta</taxon>
        <taxon>Tracheophyta</taxon>
        <taxon>Spermatophyta</taxon>
        <taxon>Magnoliopsida</taxon>
        <taxon>Liliopsida</taxon>
        <taxon>Acoraceae</taxon>
        <taxon>Acorus</taxon>
    </lineage>
</organism>
<comment type="caution">
    <text evidence="6">The sequence shown here is derived from an EMBL/GenBank/DDBJ whole genome shotgun (WGS) entry which is preliminary data.</text>
</comment>
<sequence length="294" mass="33171">MLGLLKYYPEILLALSCFLLLRRCLGTPRGFPITWPVLGMLPGLLSNLHRFHDWMVPLLRPSGLTFFFRGPLLSNLDFVFTCDPANVNHILKSRFADYPKGPEFPEIFQFLGDGIFTVDDESWAVQRKAVHALFADANFRGFVAETTKGKAETAALVPILARAAVLDLGLVLLADEKTKVFDAESLHGLEYLHAALCETLRLYPSVPVNQKWAAKADVLPSGVTVEAGTWILISMYAMGRMEEVWGKDCEEFRPERWITEHVEAVEGHVVEQMTSVVFRMKKGFLAKVRKRRDC</sequence>
<dbReference type="Gene3D" id="1.10.630.10">
    <property type="entry name" value="Cytochrome P450"/>
    <property type="match status" value="2"/>
</dbReference>